<sequence length="128" mass="14608">MPPLTTIQIDYRGVIGKLWEAIPAAEFITLAASAKFLGDRRLQTQHFIGGAAKWVRTGDDAITGYHQMRVAHQRYKDDERKEVLCKGHCHGKATVRYRKVEEGGVWKLAGMEPDIRWTEGEFDKVFPH</sequence>
<dbReference type="EMBL" id="JAUDZG010000008">
    <property type="protein sequence ID" value="KAK3301750.1"/>
    <property type="molecule type" value="Genomic_DNA"/>
</dbReference>
<dbReference type="Proteomes" id="UP001273166">
    <property type="component" value="Unassembled WGS sequence"/>
</dbReference>
<dbReference type="Pfam" id="PF02982">
    <property type="entry name" value="Scytalone_dh"/>
    <property type="match status" value="1"/>
</dbReference>
<gene>
    <name evidence="4" type="ORF">B0T15DRAFT_544513</name>
</gene>
<evidence type="ECO:0000256" key="1">
    <source>
        <dbReference type="ARBA" id="ARBA00008584"/>
    </source>
</evidence>
<evidence type="ECO:0000259" key="3">
    <source>
        <dbReference type="Pfam" id="PF02982"/>
    </source>
</evidence>
<dbReference type="GeneID" id="87888917"/>
<comment type="similarity">
    <text evidence="1">Belongs to the scytalone dehydratase family.</text>
</comment>
<name>A0AAJ0GKS5_9PEZI</name>
<evidence type="ECO:0000256" key="2">
    <source>
        <dbReference type="ARBA" id="ARBA00023239"/>
    </source>
</evidence>
<protein>
    <submittedName>
        <fullName evidence="4">Scytalone dehydratase</fullName>
    </submittedName>
</protein>
<keyword evidence="2" id="KW-0456">Lyase</keyword>
<evidence type="ECO:0000313" key="4">
    <source>
        <dbReference type="EMBL" id="KAK3301750.1"/>
    </source>
</evidence>
<feature type="domain" description="Scytalone dehydratase-like" evidence="3">
    <location>
        <begin position="6"/>
        <end position="126"/>
    </location>
</feature>
<reference evidence="4" key="2">
    <citation type="submission" date="2023-06" db="EMBL/GenBank/DDBJ databases">
        <authorList>
            <consortium name="Lawrence Berkeley National Laboratory"/>
            <person name="Mondo S.J."/>
            <person name="Hensen N."/>
            <person name="Bonometti L."/>
            <person name="Westerberg I."/>
            <person name="Brannstrom I.O."/>
            <person name="Guillou S."/>
            <person name="Cros-Aarteil S."/>
            <person name="Calhoun S."/>
            <person name="Haridas S."/>
            <person name="Kuo A."/>
            <person name="Pangilinan J."/>
            <person name="Riley R."/>
            <person name="Labutti K."/>
            <person name="Andreopoulos B."/>
            <person name="Lipzen A."/>
            <person name="Chen C."/>
            <person name="Yanf M."/>
            <person name="Daum C."/>
            <person name="Ng V."/>
            <person name="Clum A."/>
            <person name="Steindorff A."/>
            <person name="Ohm R."/>
            <person name="Martin F."/>
            <person name="Silar P."/>
            <person name="Natvig D."/>
            <person name="Lalanne C."/>
            <person name="Gautier V."/>
            <person name="Ament-Velasquez S.L."/>
            <person name="Kruys A."/>
            <person name="Hutchinson M.I."/>
            <person name="Powell A.J."/>
            <person name="Barry K."/>
            <person name="Miller A.N."/>
            <person name="Grigoriev I.V."/>
            <person name="Debuchy R."/>
            <person name="Gladieux P."/>
            <person name="Thoren M.H."/>
            <person name="Johannesson H."/>
        </authorList>
    </citation>
    <scope>NUCLEOTIDE SEQUENCE</scope>
    <source>
        <strain evidence="4">CBS 333.67</strain>
    </source>
</reference>
<dbReference type="SUPFAM" id="SSF54427">
    <property type="entry name" value="NTF2-like"/>
    <property type="match status" value="1"/>
</dbReference>
<evidence type="ECO:0000313" key="5">
    <source>
        <dbReference type="Proteomes" id="UP001273166"/>
    </source>
</evidence>
<dbReference type="AlphaFoldDB" id="A0AAJ0GKS5"/>
<organism evidence="4 5">
    <name type="scientific">Chaetomium strumarium</name>
    <dbReference type="NCBI Taxonomy" id="1170767"/>
    <lineage>
        <taxon>Eukaryota</taxon>
        <taxon>Fungi</taxon>
        <taxon>Dikarya</taxon>
        <taxon>Ascomycota</taxon>
        <taxon>Pezizomycotina</taxon>
        <taxon>Sordariomycetes</taxon>
        <taxon>Sordariomycetidae</taxon>
        <taxon>Sordariales</taxon>
        <taxon>Chaetomiaceae</taxon>
        <taxon>Chaetomium</taxon>
    </lineage>
</organism>
<dbReference type="RefSeq" id="XP_062717530.1">
    <property type="nucleotide sequence ID" value="XM_062870088.1"/>
</dbReference>
<keyword evidence="5" id="KW-1185">Reference proteome</keyword>
<reference evidence="4" key="1">
    <citation type="journal article" date="2023" name="Mol. Phylogenet. Evol.">
        <title>Genome-scale phylogeny and comparative genomics of the fungal order Sordariales.</title>
        <authorList>
            <person name="Hensen N."/>
            <person name="Bonometti L."/>
            <person name="Westerberg I."/>
            <person name="Brannstrom I.O."/>
            <person name="Guillou S."/>
            <person name="Cros-Aarteil S."/>
            <person name="Calhoun S."/>
            <person name="Haridas S."/>
            <person name="Kuo A."/>
            <person name="Mondo S."/>
            <person name="Pangilinan J."/>
            <person name="Riley R."/>
            <person name="LaButti K."/>
            <person name="Andreopoulos B."/>
            <person name="Lipzen A."/>
            <person name="Chen C."/>
            <person name="Yan M."/>
            <person name="Daum C."/>
            <person name="Ng V."/>
            <person name="Clum A."/>
            <person name="Steindorff A."/>
            <person name="Ohm R.A."/>
            <person name="Martin F."/>
            <person name="Silar P."/>
            <person name="Natvig D.O."/>
            <person name="Lalanne C."/>
            <person name="Gautier V."/>
            <person name="Ament-Velasquez S.L."/>
            <person name="Kruys A."/>
            <person name="Hutchinson M.I."/>
            <person name="Powell A.J."/>
            <person name="Barry K."/>
            <person name="Miller A.N."/>
            <person name="Grigoriev I.V."/>
            <person name="Debuchy R."/>
            <person name="Gladieux P."/>
            <person name="Hiltunen Thoren M."/>
            <person name="Johannesson H."/>
        </authorList>
    </citation>
    <scope>NUCLEOTIDE SEQUENCE</scope>
    <source>
        <strain evidence="4">CBS 333.67</strain>
    </source>
</reference>
<comment type="caution">
    <text evidence="4">The sequence shown here is derived from an EMBL/GenBank/DDBJ whole genome shotgun (WGS) entry which is preliminary data.</text>
</comment>
<proteinExistence type="inferred from homology"/>
<dbReference type="InterPro" id="IPR049884">
    <property type="entry name" value="Scytalone_dh"/>
</dbReference>
<dbReference type="GO" id="GO:0016829">
    <property type="term" value="F:lyase activity"/>
    <property type="evidence" value="ECO:0007669"/>
    <property type="project" value="UniProtKB-KW"/>
</dbReference>
<dbReference type="InterPro" id="IPR032710">
    <property type="entry name" value="NTF2-like_dom_sf"/>
</dbReference>
<accession>A0AAJ0GKS5</accession>
<dbReference type="Gene3D" id="3.10.450.50">
    <property type="match status" value="1"/>
</dbReference>